<evidence type="ECO:0000313" key="3">
    <source>
        <dbReference type="Proteomes" id="UP000828390"/>
    </source>
</evidence>
<proteinExistence type="predicted"/>
<evidence type="ECO:0000256" key="1">
    <source>
        <dbReference type="SAM" id="MobiDB-lite"/>
    </source>
</evidence>
<protein>
    <submittedName>
        <fullName evidence="2">Uncharacterized protein</fullName>
    </submittedName>
</protein>
<name>A0A9D4HQ38_DREPO</name>
<reference evidence="2" key="2">
    <citation type="submission" date="2020-11" db="EMBL/GenBank/DDBJ databases">
        <authorList>
            <person name="McCartney M.A."/>
            <person name="Auch B."/>
            <person name="Kono T."/>
            <person name="Mallez S."/>
            <person name="Becker A."/>
            <person name="Gohl D.M."/>
            <person name="Silverstein K.A.T."/>
            <person name="Koren S."/>
            <person name="Bechman K.B."/>
            <person name="Herman A."/>
            <person name="Abrahante J.E."/>
            <person name="Garbe J."/>
        </authorList>
    </citation>
    <scope>NUCLEOTIDE SEQUENCE</scope>
    <source>
        <strain evidence="2">Duluth1</strain>
        <tissue evidence="2">Whole animal</tissue>
    </source>
</reference>
<accession>A0A9D4HQ38</accession>
<dbReference type="AlphaFoldDB" id="A0A9D4HQ38"/>
<organism evidence="2 3">
    <name type="scientific">Dreissena polymorpha</name>
    <name type="common">Zebra mussel</name>
    <name type="synonym">Mytilus polymorpha</name>
    <dbReference type="NCBI Taxonomy" id="45954"/>
    <lineage>
        <taxon>Eukaryota</taxon>
        <taxon>Metazoa</taxon>
        <taxon>Spiralia</taxon>
        <taxon>Lophotrochozoa</taxon>
        <taxon>Mollusca</taxon>
        <taxon>Bivalvia</taxon>
        <taxon>Autobranchia</taxon>
        <taxon>Heteroconchia</taxon>
        <taxon>Euheterodonta</taxon>
        <taxon>Imparidentia</taxon>
        <taxon>Neoheterodontei</taxon>
        <taxon>Myida</taxon>
        <taxon>Dreissenoidea</taxon>
        <taxon>Dreissenidae</taxon>
        <taxon>Dreissena</taxon>
    </lineage>
</organism>
<feature type="compositionally biased region" description="Basic and acidic residues" evidence="1">
    <location>
        <begin position="57"/>
        <end position="66"/>
    </location>
</feature>
<comment type="caution">
    <text evidence="2">The sequence shown here is derived from an EMBL/GenBank/DDBJ whole genome shotgun (WGS) entry which is preliminary data.</text>
</comment>
<sequence>MRSCQTECWPVFRRLQGDTLQRVPEDAHVRDGAAPIRGSRGLHPERGHGGSGPLPAAERHHGDQDV</sequence>
<feature type="region of interest" description="Disordered" evidence="1">
    <location>
        <begin position="23"/>
        <end position="66"/>
    </location>
</feature>
<evidence type="ECO:0000313" key="2">
    <source>
        <dbReference type="EMBL" id="KAH3728847.1"/>
    </source>
</evidence>
<dbReference type="Proteomes" id="UP000828390">
    <property type="component" value="Unassembled WGS sequence"/>
</dbReference>
<dbReference type="EMBL" id="JAIWYP010000012">
    <property type="protein sequence ID" value="KAH3728847.1"/>
    <property type="molecule type" value="Genomic_DNA"/>
</dbReference>
<keyword evidence="3" id="KW-1185">Reference proteome</keyword>
<gene>
    <name evidence="2" type="ORF">DPMN_054809</name>
</gene>
<reference evidence="2" key="1">
    <citation type="journal article" date="2019" name="bioRxiv">
        <title>The Genome of the Zebra Mussel, Dreissena polymorpha: A Resource for Invasive Species Research.</title>
        <authorList>
            <person name="McCartney M.A."/>
            <person name="Auch B."/>
            <person name="Kono T."/>
            <person name="Mallez S."/>
            <person name="Zhang Y."/>
            <person name="Obille A."/>
            <person name="Becker A."/>
            <person name="Abrahante J.E."/>
            <person name="Garbe J."/>
            <person name="Badalamenti J.P."/>
            <person name="Herman A."/>
            <person name="Mangelson H."/>
            <person name="Liachko I."/>
            <person name="Sullivan S."/>
            <person name="Sone E.D."/>
            <person name="Koren S."/>
            <person name="Silverstein K.A.T."/>
            <person name="Beckman K.B."/>
            <person name="Gohl D.M."/>
        </authorList>
    </citation>
    <scope>NUCLEOTIDE SEQUENCE</scope>
    <source>
        <strain evidence="2">Duluth1</strain>
        <tissue evidence="2">Whole animal</tissue>
    </source>
</reference>